<sequence length="65" mass="6897">MCGGWPSLSQAAEKGSAFAAAMKSIRPNQLQKYVDHLADDALDGREAGSSGGREAGNYLVDQLER</sequence>
<evidence type="ECO:0000313" key="2">
    <source>
        <dbReference type="EMBL" id="GAF88161.1"/>
    </source>
</evidence>
<proteinExistence type="predicted"/>
<gene>
    <name evidence="2" type="ORF">S01H1_25244</name>
</gene>
<accession>X0TLK6</accession>
<name>X0TLK6_9ZZZZ</name>
<dbReference type="EMBL" id="BARS01015224">
    <property type="protein sequence ID" value="GAF88161.1"/>
    <property type="molecule type" value="Genomic_DNA"/>
</dbReference>
<organism evidence="2">
    <name type="scientific">marine sediment metagenome</name>
    <dbReference type="NCBI Taxonomy" id="412755"/>
    <lineage>
        <taxon>unclassified sequences</taxon>
        <taxon>metagenomes</taxon>
        <taxon>ecological metagenomes</taxon>
    </lineage>
</organism>
<protein>
    <submittedName>
        <fullName evidence="2">Uncharacterized protein</fullName>
    </submittedName>
</protein>
<feature type="non-terminal residue" evidence="2">
    <location>
        <position position="65"/>
    </location>
</feature>
<dbReference type="AlphaFoldDB" id="X0TLK6"/>
<evidence type="ECO:0000256" key="1">
    <source>
        <dbReference type="SAM" id="MobiDB-lite"/>
    </source>
</evidence>
<feature type="region of interest" description="Disordered" evidence="1">
    <location>
        <begin position="42"/>
        <end position="65"/>
    </location>
</feature>
<comment type="caution">
    <text evidence="2">The sequence shown here is derived from an EMBL/GenBank/DDBJ whole genome shotgun (WGS) entry which is preliminary data.</text>
</comment>
<reference evidence="2" key="1">
    <citation type="journal article" date="2014" name="Front. Microbiol.">
        <title>High frequency of phylogenetically diverse reductive dehalogenase-homologous genes in deep subseafloor sedimentary metagenomes.</title>
        <authorList>
            <person name="Kawai M."/>
            <person name="Futagami T."/>
            <person name="Toyoda A."/>
            <person name="Takaki Y."/>
            <person name="Nishi S."/>
            <person name="Hori S."/>
            <person name="Arai W."/>
            <person name="Tsubouchi T."/>
            <person name="Morono Y."/>
            <person name="Uchiyama I."/>
            <person name="Ito T."/>
            <person name="Fujiyama A."/>
            <person name="Inagaki F."/>
            <person name="Takami H."/>
        </authorList>
    </citation>
    <scope>NUCLEOTIDE SEQUENCE</scope>
    <source>
        <strain evidence="2">Expedition CK06-06</strain>
    </source>
</reference>